<organism evidence="2 3">
    <name type="scientific">Streptomyces smaragdinus</name>
    <dbReference type="NCBI Taxonomy" id="2585196"/>
    <lineage>
        <taxon>Bacteria</taxon>
        <taxon>Bacillati</taxon>
        <taxon>Actinomycetota</taxon>
        <taxon>Actinomycetes</taxon>
        <taxon>Kitasatosporales</taxon>
        <taxon>Streptomycetaceae</taxon>
        <taxon>Streptomyces</taxon>
    </lineage>
</organism>
<name>A0A7K0CC22_9ACTN</name>
<evidence type="ECO:0000313" key="3">
    <source>
        <dbReference type="Proteomes" id="UP000466345"/>
    </source>
</evidence>
<dbReference type="RefSeq" id="WP_153450265.1">
    <property type="nucleotide sequence ID" value="NZ_WEGJ01000002.1"/>
</dbReference>
<dbReference type="Gene3D" id="3.90.1530.10">
    <property type="entry name" value="Conserved hypothetical protein from pyrococcus furiosus pfu- 392566-001, ParB domain"/>
    <property type="match status" value="1"/>
</dbReference>
<dbReference type="SUPFAM" id="SSF110849">
    <property type="entry name" value="ParB/Sulfiredoxin"/>
    <property type="match status" value="1"/>
</dbReference>
<dbReference type="OrthoDB" id="3701787at2"/>
<feature type="domain" description="ParB-like N-terminal" evidence="1">
    <location>
        <begin position="17"/>
        <end position="100"/>
    </location>
</feature>
<evidence type="ECO:0000259" key="1">
    <source>
        <dbReference type="SMART" id="SM00470"/>
    </source>
</evidence>
<evidence type="ECO:0000313" key="2">
    <source>
        <dbReference type="EMBL" id="MQY10989.1"/>
    </source>
</evidence>
<sequence>MATAAEVANHGAARPGERVEISRLEPGYSPRLGGLDGAYVEQISALGDLPPIVVQRATMRVVDGAHRLAAARFRGERSIAVTFFEGTDDEAFVAAVRLNIRHGLPLTAHERTAAARRILQAHPDWSDRWLASVCGVSATTVGALRKRSAGHFEQLNTRVGRDGRRHPLSVAEGRQKAAEIMRGNPRASLREVARQSGISVGTALDVRRKLAAADDAGSGQEYEPATAAADVAAPATRATLRVTADPQQRLALLLRDPAVQYSDRGRMLLRLLSTTFAFGRQADDIAAAMPDHSRGELRDVATACAHILLEFAERVAPR</sequence>
<accession>A0A7K0CC22</accession>
<protein>
    <submittedName>
        <fullName evidence="2">Transcriptional regulator NovG</fullName>
    </submittedName>
</protein>
<proteinExistence type="predicted"/>
<dbReference type="EMBL" id="WEGJ01000002">
    <property type="protein sequence ID" value="MQY10989.1"/>
    <property type="molecule type" value="Genomic_DNA"/>
</dbReference>
<reference evidence="2 3" key="1">
    <citation type="submission" date="2019-10" db="EMBL/GenBank/DDBJ databases">
        <title>Streptomyces smaragdinus sp. nov. and Streptomyces fabii sp. nov., isolated from the gut of fungus growing-termite Macrotermes natalensis.</title>
        <authorList>
            <person name="Schwitalla J."/>
            <person name="Benndorf R."/>
            <person name="Martin K."/>
            <person name="De Beer W."/>
            <person name="Kaster A.-K."/>
            <person name="Vollmers J."/>
            <person name="Poulsen M."/>
            <person name="Beemelmanns C."/>
        </authorList>
    </citation>
    <scope>NUCLEOTIDE SEQUENCE [LARGE SCALE GENOMIC DNA]</scope>
    <source>
        <strain evidence="2 3">RB5</strain>
    </source>
</reference>
<dbReference type="SMART" id="SM00470">
    <property type="entry name" value="ParB"/>
    <property type="match status" value="1"/>
</dbReference>
<keyword evidence="3" id="KW-1185">Reference proteome</keyword>
<comment type="caution">
    <text evidence="2">The sequence shown here is derived from an EMBL/GenBank/DDBJ whole genome shotgun (WGS) entry which is preliminary data.</text>
</comment>
<dbReference type="Proteomes" id="UP000466345">
    <property type="component" value="Unassembled WGS sequence"/>
</dbReference>
<gene>
    <name evidence="2" type="primary">novG</name>
    <name evidence="2" type="ORF">SRB5_11030</name>
</gene>
<dbReference type="InterPro" id="IPR036086">
    <property type="entry name" value="ParB/Sulfiredoxin_sf"/>
</dbReference>
<dbReference type="InterPro" id="IPR003115">
    <property type="entry name" value="ParB_N"/>
</dbReference>
<dbReference type="AlphaFoldDB" id="A0A7K0CC22"/>